<dbReference type="InterPro" id="IPR013520">
    <property type="entry name" value="Ribonucl_H"/>
</dbReference>
<dbReference type="CDD" id="cd06134">
    <property type="entry name" value="RNaseT"/>
    <property type="match status" value="1"/>
</dbReference>
<accession>A0A6M8FI48</accession>
<dbReference type="FunFam" id="3.30.420.10:FF:000009">
    <property type="entry name" value="Ribonuclease T"/>
    <property type="match status" value="1"/>
</dbReference>
<dbReference type="InterPro" id="IPR036397">
    <property type="entry name" value="RNaseH_sf"/>
</dbReference>
<gene>
    <name evidence="8 10" type="primary">rnt</name>
    <name evidence="10" type="ORF">HNE05_09855</name>
</gene>
<dbReference type="KEGG" id="pcam:HNE05_09855"/>
<evidence type="ECO:0000256" key="8">
    <source>
        <dbReference type="HAMAP-Rule" id="MF_00157"/>
    </source>
</evidence>
<feature type="domain" description="Exonuclease" evidence="9">
    <location>
        <begin position="30"/>
        <end position="215"/>
    </location>
</feature>
<dbReference type="NCBIfam" id="TIGR01298">
    <property type="entry name" value="RNaseT"/>
    <property type="match status" value="1"/>
</dbReference>
<dbReference type="GO" id="GO:0000287">
    <property type="term" value="F:magnesium ion binding"/>
    <property type="evidence" value="ECO:0007669"/>
    <property type="project" value="UniProtKB-UniRule"/>
</dbReference>
<keyword evidence="7 8" id="KW-0460">Magnesium</keyword>
<dbReference type="PANTHER" id="PTHR30231">
    <property type="entry name" value="DNA POLYMERASE III SUBUNIT EPSILON"/>
    <property type="match status" value="1"/>
</dbReference>
<comment type="subunit">
    <text evidence="1 8">Homodimer.</text>
</comment>
<evidence type="ECO:0000256" key="3">
    <source>
        <dbReference type="ARBA" id="ARBA00022722"/>
    </source>
</evidence>
<feature type="binding site" evidence="8">
    <location>
        <position position="35"/>
    </location>
    <ligand>
        <name>Mg(2+)</name>
        <dbReference type="ChEBI" id="CHEBI:18420"/>
        <label>2</label>
        <note>catalytic</note>
    </ligand>
</feature>
<feature type="site" description="Important for substrate binding and specificity" evidence="8">
    <location>
        <position position="41"/>
    </location>
</feature>
<evidence type="ECO:0000256" key="2">
    <source>
        <dbReference type="ARBA" id="ARBA00022694"/>
    </source>
</evidence>
<evidence type="ECO:0000313" key="10">
    <source>
        <dbReference type="EMBL" id="QKE63649.1"/>
    </source>
</evidence>
<dbReference type="SUPFAM" id="SSF53098">
    <property type="entry name" value="Ribonuclease H-like"/>
    <property type="match status" value="1"/>
</dbReference>
<dbReference type="EMBL" id="CP053697">
    <property type="protein sequence ID" value="QKE63649.1"/>
    <property type="molecule type" value="Genomic_DNA"/>
</dbReference>
<keyword evidence="6 8" id="KW-0269">Exonuclease</keyword>
<proteinExistence type="inferred from homology"/>
<dbReference type="InterPro" id="IPR005987">
    <property type="entry name" value="RNase_T"/>
</dbReference>
<organism evidence="10 11">
    <name type="scientific">Aquipseudomonas campi</name>
    <dbReference type="NCBI Taxonomy" id="2731681"/>
    <lineage>
        <taxon>Bacteria</taxon>
        <taxon>Pseudomonadati</taxon>
        <taxon>Pseudomonadota</taxon>
        <taxon>Gammaproteobacteria</taxon>
        <taxon>Pseudomonadales</taxon>
        <taxon>Pseudomonadaceae</taxon>
        <taxon>Aquipseudomonas</taxon>
    </lineage>
</organism>
<feature type="binding site" evidence="8">
    <location>
        <position position="35"/>
    </location>
    <ligand>
        <name>Mg(2+)</name>
        <dbReference type="ChEBI" id="CHEBI:18420"/>
        <label>1</label>
        <note>catalytic</note>
    </ligand>
</feature>
<keyword evidence="3 8" id="KW-0540">Nuclease</keyword>
<evidence type="ECO:0000256" key="6">
    <source>
        <dbReference type="ARBA" id="ARBA00022839"/>
    </source>
</evidence>
<evidence type="ECO:0000256" key="1">
    <source>
        <dbReference type="ARBA" id="ARBA00011738"/>
    </source>
</evidence>
<dbReference type="EC" id="3.1.13.-" evidence="8"/>
<keyword evidence="2 8" id="KW-0819">tRNA processing</keyword>
<sequence length="224" mass="24529">MSEEHFDDELDGSLPSGPRHPMAARFRGYLPVVVDVETGGFNCATDALLEIAATTIAMDESGFVYPDHTHFFRIEPFAGANIEQAALEFTGIKLDHPLRMAVSEEHALGEIFKGLRKSIKANGCKRAILVGHNSSFDLGFLNAAVARCDIKRNPFHPFSSFDTATLAGLAYGQTVLAKACQTAGIAFDGKEAHSARYDTEKTAELFCGIVNRWKEMGGWDEFDH</sequence>
<dbReference type="Gene3D" id="3.30.420.10">
    <property type="entry name" value="Ribonuclease H-like superfamily/Ribonuclease H"/>
    <property type="match status" value="1"/>
</dbReference>
<feature type="site" description="Important for substrate binding and specificity" evidence="8">
    <location>
        <position position="89"/>
    </location>
</feature>
<feature type="site" description="Important for substrate binding and specificity" evidence="8">
    <location>
        <position position="136"/>
    </location>
</feature>
<evidence type="ECO:0000313" key="11">
    <source>
        <dbReference type="Proteomes" id="UP000501379"/>
    </source>
</evidence>
<protein>
    <recommendedName>
        <fullName evidence="8">Ribonuclease T</fullName>
        <ecNumber evidence="8">3.1.13.-</ecNumber>
    </recommendedName>
    <alternativeName>
        <fullName evidence="8">Exoribonuclease T</fullName>
        <shortName evidence="8">RNase T</shortName>
    </alternativeName>
</protein>
<dbReference type="Pfam" id="PF00929">
    <property type="entry name" value="RNase_T"/>
    <property type="match status" value="1"/>
</dbReference>
<comment type="function">
    <text evidence="8">Trims short 3' overhangs of a variety of RNA species, leaving a one or two nucleotide 3' overhang. Responsible for the end-turnover of tRNA: specifically removes the terminal AMP residue from uncharged tRNA (tRNA-C-C-A). Also appears to be involved in tRNA biosynthesis.</text>
</comment>
<dbReference type="GO" id="GO:0008033">
    <property type="term" value="P:tRNA processing"/>
    <property type="evidence" value="ECO:0007669"/>
    <property type="project" value="UniProtKB-KW"/>
</dbReference>
<dbReference type="PANTHER" id="PTHR30231:SF2">
    <property type="entry name" value="RIBONUCLEASE T"/>
    <property type="match status" value="1"/>
</dbReference>
<dbReference type="GO" id="GO:0005829">
    <property type="term" value="C:cytosol"/>
    <property type="evidence" value="ECO:0007669"/>
    <property type="project" value="TreeGrafter"/>
</dbReference>
<feature type="binding site" evidence="8">
    <location>
        <position position="198"/>
    </location>
    <ligand>
        <name>Mg(2+)</name>
        <dbReference type="ChEBI" id="CHEBI:18420"/>
        <label>2</label>
        <note>catalytic</note>
    </ligand>
</feature>
<feature type="site" description="Important for substrate binding and specificity" evidence="8">
    <location>
        <position position="158"/>
    </location>
</feature>
<feature type="binding site" evidence="8">
    <location>
        <position position="37"/>
    </location>
    <ligand>
        <name>Mg(2+)</name>
        <dbReference type="ChEBI" id="CHEBI:18420"/>
        <label>2</label>
        <note>catalytic</note>
    </ligand>
</feature>
<evidence type="ECO:0000256" key="5">
    <source>
        <dbReference type="ARBA" id="ARBA00022801"/>
    </source>
</evidence>
<comment type="similarity">
    <text evidence="8">Belongs to the RNase T family.</text>
</comment>
<dbReference type="GO" id="GO:0016896">
    <property type="term" value="F:RNA exonuclease activity, producing 5'-phosphomonoesters"/>
    <property type="evidence" value="ECO:0007669"/>
    <property type="project" value="UniProtKB-UniRule"/>
</dbReference>
<keyword evidence="4 8" id="KW-0479">Metal-binding</keyword>
<evidence type="ECO:0000259" key="9">
    <source>
        <dbReference type="SMART" id="SM00479"/>
    </source>
</evidence>
<dbReference type="RefSeq" id="WP_173207523.1">
    <property type="nucleotide sequence ID" value="NZ_CP053697.2"/>
</dbReference>
<feature type="binding site" evidence="8">
    <location>
        <position position="193"/>
    </location>
    <ligand>
        <name>Mg(2+)</name>
        <dbReference type="ChEBI" id="CHEBI:18420"/>
        <label>2</label>
        <note>catalytic</note>
    </ligand>
</feature>
<dbReference type="GO" id="GO:0045004">
    <property type="term" value="P:DNA replication proofreading"/>
    <property type="evidence" value="ECO:0007669"/>
    <property type="project" value="TreeGrafter"/>
</dbReference>
<dbReference type="GO" id="GO:0003676">
    <property type="term" value="F:nucleic acid binding"/>
    <property type="evidence" value="ECO:0007669"/>
    <property type="project" value="InterPro"/>
</dbReference>
<dbReference type="Proteomes" id="UP000501379">
    <property type="component" value="Chromosome"/>
</dbReference>
<evidence type="ECO:0000256" key="7">
    <source>
        <dbReference type="ARBA" id="ARBA00022842"/>
    </source>
</evidence>
<keyword evidence="5 8" id="KW-0378">Hydrolase</keyword>
<name>A0A6M8FI48_9GAMM</name>
<keyword evidence="11" id="KW-1185">Reference proteome</keyword>
<dbReference type="GO" id="GO:0008408">
    <property type="term" value="F:3'-5' exonuclease activity"/>
    <property type="evidence" value="ECO:0007669"/>
    <property type="project" value="TreeGrafter"/>
</dbReference>
<dbReference type="SMART" id="SM00479">
    <property type="entry name" value="EXOIII"/>
    <property type="match status" value="1"/>
</dbReference>
<evidence type="ECO:0000256" key="4">
    <source>
        <dbReference type="ARBA" id="ARBA00022723"/>
    </source>
</evidence>
<dbReference type="AlphaFoldDB" id="A0A6M8FI48"/>
<dbReference type="HAMAP" id="MF_00157">
    <property type="entry name" value="RNase_T"/>
    <property type="match status" value="1"/>
</dbReference>
<feature type="active site" description="Proton donor/acceptor" evidence="8">
    <location>
        <position position="193"/>
    </location>
</feature>
<reference evidence="10" key="1">
    <citation type="submission" date="2020-07" db="EMBL/GenBank/DDBJ databases">
        <title>Nitrate ammonifying Pseudomonas campi sp. nov. isolated from German agricultural grassland.</title>
        <authorList>
            <person name="Timsy T."/>
            <person name="Ulrich A."/>
            <person name="Spanner T."/>
            <person name="Foesel B."/>
            <person name="Kolb S."/>
            <person name="Horn M.A."/>
            <person name="Behrendt U."/>
        </authorList>
    </citation>
    <scope>NUCLEOTIDE SEQUENCE</scope>
    <source>
        <strain evidence="10">S1-A32-2</strain>
    </source>
</reference>
<comment type="cofactor">
    <cofactor evidence="8">
        <name>Mg(2+)</name>
        <dbReference type="ChEBI" id="CHEBI:18420"/>
    </cofactor>
    <text evidence="8">Binds two Mg(2+) per subunit. The active form of the enzyme binds two Mg(2+) ions in its active site. The first Mg(2+) forms only one salt bridge with the protein.</text>
</comment>
<dbReference type="InterPro" id="IPR012337">
    <property type="entry name" value="RNaseH-like_sf"/>
</dbReference>